<dbReference type="Gene3D" id="3.40.50.720">
    <property type="entry name" value="NAD(P)-binding Rossmann-like Domain"/>
    <property type="match status" value="1"/>
</dbReference>
<evidence type="ECO:0000313" key="3">
    <source>
        <dbReference type="EMBL" id="SUO98113.1"/>
    </source>
</evidence>
<dbReference type="PANTHER" id="PTHR48075:SF7">
    <property type="entry name" value="3-HYDROXYACYL-COA DEHYDROGENASE-RELATED"/>
    <property type="match status" value="1"/>
</dbReference>
<evidence type="ECO:0000256" key="1">
    <source>
        <dbReference type="ARBA" id="ARBA00049556"/>
    </source>
</evidence>
<dbReference type="Proteomes" id="UP000254575">
    <property type="component" value="Unassembled WGS sequence"/>
</dbReference>
<reference evidence="3 4" key="1">
    <citation type="submission" date="2018-06" db="EMBL/GenBank/DDBJ databases">
        <authorList>
            <consortium name="Pathogen Informatics"/>
            <person name="Doyle S."/>
        </authorList>
    </citation>
    <scope>NUCLEOTIDE SEQUENCE [LARGE SCALE GENOMIC DNA]</scope>
    <source>
        <strain evidence="3 4">NCTC10717</strain>
    </source>
</reference>
<dbReference type="GO" id="GO:0070403">
    <property type="term" value="F:NAD+ binding"/>
    <property type="evidence" value="ECO:0007669"/>
    <property type="project" value="InterPro"/>
</dbReference>
<dbReference type="SUPFAM" id="SSF52096">
    <property type="entry name" value="ClpP/crotonase"/>
    <property type="match status" value="1"/>
</dbReference>
<dbReference type="Pfam" id="PF02737">
    <property type="entry name" value="3HCDH_N"/>
    <property type="match status" value="1"/>
</dbReference>
<dbReference type="SUPFAM" id="SSF51735">
    <property type="entry name" value="NAD(P)-binding Rossmann-fold domains"/>
    <property type="match status" value="1"/>
</dbReference>
<sequence length="695" mass="78697">MLSANSRHSFQQPAVLGSGDSGIQIAAVLANAGLRVKLYDVAAEQDGELSPAEAAIERLFQLDPSPLSGIEAASLISPCDFAQHGRQLNEHDLIIEAYDLPQAAKQTWLTRLAPHFSRSALIVSLSQGEPVSELGAVLPAGMRPHFMGARFSAFPRLQRLVELVPTARSEERLVEKFEQFLKNTVGLKPYLVEDQANFSFLPLWLFMLCSAFAHSKSLSAIQREAATALLFQHQGGIYYFLQHIVGLSGSRAAYRRLDQALIEKFGSLLQWDSALDKPMALFSSRILQKNLPAELQQLWNARDWAGLQQHQHPCAVFICRYLRDCWQFLAHSSQNSGLSGKALDNLLYDGLGWGFMPWQLLQEFEPKKVYETTLHQQSELSYPLSTHWRRRARSSTPIYAGDEFTHAASLLNESKLSRQYLYRGDILIWQPQAEIVDINSALLSELRQAIEHARRAHHALMIYHHGSQFGITKNWQQAAEQIDFSQNINLLQDCIMALRMHPRFVIFSGGGVILDAGMALMLQADRVISEADLSWQLTTFAQGLTGIGGIWFEWLRRLPQLSPELSRLQTATVIDKLLHGGGIHSIHGARNMGLLRSHDRYVMNRSQLARMSRKMADAWIESESCRAMRYPLYKPNAEDLEWHLRRSASSPDPQRYRELIALLAAEDQQQVLSLRHFLQSENALFFRYLNNTVHD</sequence>
<dbReference type="PANTHER" id="PTHR48075">
    <property type="entry name" value="3-HYDROXYACYL-COA DEHYDROGENASE FAMILY PROTEIN"/>
    <property type="match status" value="1"/>
</dbReference>
<feature type="domain" description="3-hydroxyacyl-CoA dehydrogenase NAD binding" evidence="2">
    <location>
        <begin position="14"/>
        <end position="193"/>
    </location>
</feature>
<dbReference type="EMBL" id="UHIA01000004">
    <property type="protein sequence ID" value="SUO98113.1"/>
    <property type="molecule type" value="Genomic_DNA"/>
</dbReference>
<dbReference type="OrthoDB" id="5389341at2"/>
<name>A0A380N1V4_9GAMM</name>
<keyword evidence="4" id="KW-1185">Reference proteome</keyword>
<proteinExistence type="predicted"/>
<organism evidence="3 4">
    <name type="scientific">Suttonella indologenes</name>
    <dbReference type="NCBI Taxonomy" id="13276"/>
    <lineage>
        <taxon>Bacteria</taxon>
        <taxon>Pseudomonadati</taxon>
        <taxon>Pseudomonadota</taxon>
        <taxon>Gammaproteobacteria</taxon>
        <taxon>Cardiobacteriales</taxon>
        <taxon>Cardiobacteriaceae</taxon>
        <taxon>Suttonella</taxon>
    </lineage>
</organism>
<dbReference type="RefSeq" id="WP_115218982.1">
    <property type="nucleotide sequence ID" value="NZ_UHIA01000004.1"/>
</dbReference>
<dbReference type="GO" id="GO:0006631">
    <property type="term" value="P:fatty acid metabolic process"/>
    <property type="evidence" value="ECO:0007669"/>
    <property type="project" value="InterPro"/>
</dbReference>
<protein>
    <submittedName>
        <fullName evidence="3">Probable 3-hydroxyacyl-CoA dehydrogenase</fullName>
        <ecNumber evidence="3">1.1.1.35</ecNumber>
    </submittedName>
</protein>
<gene>
    <name evidence="3" type="ORF">NCTC10717_01854</name>
</gene>
<comment type="catalytic activity">
    <reaction evidence="1">
        <text>a (3S)-3-hydroxyacyl-CoA + NAD(+) = a 3-oxoacyl-CoA + NADH + H(+)</text>
        <dbReference type="Rhea" id="RHEA:22432"/>
        <dbReference type="ChEBI" id="CHEBI:15378"/>
        <dbReference type="ChEBI" id="CHEBI:57318"/>
        <dbReference type="ChEBI" id="CHEBI:57540"/>
        <dbReference type="ChEBI" id="CHEBI:57945"/>
        <dbReference type="ChEBI" id="CHEBI:90726"/>
        <dbReference type="EC" id="1.1.1.35"/>
    </reaction>
</comment>
<dbReference type="GO" id="GO:0003857">
    <property type="term" value="F:(3S)-3-hydroxyacyl-CoA dehydrogenase (NAD+) activity"/>
    <property type="evidence" value="ECO:0007669"/>
    <property type="project" value="UniProtKB-EC"/>
</dbReference>
<dbReference type="InterPro" id="IPR036291">
    <property type="entry name" value="NAD(P)-bd_dom_sf"/>
</dbReference>
<dbReference type="InterPro" id="IPR029045">
    <property type="entry name" value="ClpP/crotonase-like_dom_sf"/>
</dbReference>
<evidence type="ECO:0000259" key="2">
    <source>
        <dbReference type="Pfam" id="PF02737"/>
    </source>
</evidence>
<dbReference type="Gene3D" id="3.90.226.10">
    <property type="entry name" value="2-enoyl-CoA Hydratase, Chain A, domain 1"/>
    <property type="match status" value="1"/>
</dbReference>
<dbReference type="InterPro" id="IPR006176">
    <property type="entry name" value="3-OHacyl-CoA_DH_NAD-bd"/>
</dbReference>
<evidence type="ECO:0000313" key="4">
    <source>
        <dbReference type="Proteomes" id="UP000254575"/>
    </source>
</evidence>
<dbReference type="AlphaFoldDB" id="A0A380N1V4"/>
<dbReference type="EC" id="1.1.1.35" evidence="3"/>
<keyword evidence="3" id="KW-0560">Oxidoreductase</keyword>
<accession>A0A380N1V4</accession>